<comment type="caution">
    <text evidence="2">The sequence shown here is derived from an EMBL/GenBank/DDBJ whole genome shotgun (WGS) entry which is preliminary data.</text>
</comment>
<sequence>MPLDLAESEAEAAWPNVAPTAGSKRLEAWPAAAPGFHGGEAMEAGFQRGKVGGENADASGIPYMALRGGSGHGAVGGGRERGSLHHRRSGVRLHVS</sequence>
<protein>
    <submittedName>
        <fullName evidence="2">Uncharacterized protein</fullName>
    </submittedName>
</protein>
<feature type="region of interest" description="Disordered" evidence="1">
    <location>
        <begin position="1"/>
        <end position="21"/>
    </location>
</feature>
<feature type="compositionally biased region" description="Basic residues" evidence="1">
    <location>
        <begin position="84"/>
        <end position="96"/>
    </location>
</feature>
<evidence type="ECO:0000313" key="2">
    <source>
        <dbReference type="EMBL" id="KAF0893522.1"/>
    </source>
</evidence>
<dbReference type="AlphaFoldDB" id="A0A6G1C024"/>
<dbReference type="EMBL" id="SPHZ02000011">
    <property type="protein sequence ID" value="KAF0893522.1"/>
    <property type="molecule type" value="Genomic_DNA"/>
</dbReference>
<evidence type="ECO:0000256" key="1">
    <source>
        <dbReference type="SAM" id="MobiDB-lite"/>
    </source>
</evidence>
<accession>A0A6G1C024</accession>
<reference evidence="2 3" key="1">
    <citation type="submission" date="2019-11" db="EMBL/GenBank/DDBJ databases">
        <title>Whole genome sequence of Oryza granulata.</title>
        <authorList>
            <person name="Li W."/>
        </authorList>
    </citation>
    <scope>NUCLEOTIDE SEQUENCE [LARGE SCALE GENOMIC DNA]</scope>
    <source>
        <strain evidence="3">cv. Menghai</strain>
        <tissue evidence="2">Leaf</tissue>
    </source>
</reference>
<feature type="region of interest" description="Disordered" evidence="1">
    <location>
        <begin position="71"/>
        <end position="96"/>
    </location>
</feature>
<dbReference type="Proteomes" id="UP000479710">
    <property type="component" value="Unassembled WGS sequence"/>
</dbReference>
<proteinExistence type="predicted"/>
<keyword evidence="3" id="KW-1185">Reference proteome</keyword>
<feature type="compositionally biased region" description="Acidic residues" evidence="1">
    <location>
        <begin position="1"/>
        <end position="10"/>
    </location>
</feature>
<evidence type="ECO:0000313" key="3">
    <source>
        <dbReference type="Proteomes" id="UP000479710"/>
    </source>
</evidence>
<name>A0A6G1C024_9ORYZ</name>
<organism evidence="2 3">
    <name type="scientific">Oryza meyeriana var. granulata</name>
    <dbReference type="NCBI Taxonomy" id="110450"/>
    <lineage>
        <taxon>Eukaryota</taxon>
        <taxon>Viridiplantae</taxon>
        <taxon>Streptophyta</taxon>
        <taxon>Embryophyta</taxon>
        <taxon>Tracheophyta</taxon>
        <taxon>Spermatophyta</taxon>
        <taxon>Magnoliopsida</taxon>
        <taxon>Liliopsida</taxon>
        <taxon>Poales</taxon>
        <taxon>Poaceae</taxon>
        <taxon>BOP clade</taxon>
        <taxon>Oryzoideae</taxon>
        <taxon>Oryzeae</taxon>
        <taxon>Oryzinae</taxon>
        <taxon>Oryza</taxon>
        <taxon>Oryza meyeriana</taxon>
    </lineage>
</organism>
<gene>
    <name evidence="2" type="ORF">E2562_026117</name>
</gene>